<gene>
    <name evidence="2" type="ORF">EYF80_027688</name>
</gene>
<keyword evidence="3" id="KW-1185">Reference proteome</keyword>
<dbReference type="Proteomes" id="UP000314294">
    <property type="component" value="Unassembled WGS sequence"/>
</dbReference>
<reference evidence="2 3" key="1">
    <citation type="submission" date="2019-03" db="EMBL/GenBank/DDBJ databases">
        <title>First draft genome of Liparis tanakae, snailfish: a comprehensive survey of snailfish specific genes.</title>
        <authorList>
            <person name="Kim W."/>
            <person name="Song I."/>
            <person name="Jeong J.-H."/>
            <person name="Kim D."/>
            <person name="Kim S."/>
            <person name="Ryu S."/>
            <person name="Song J.Y."/>
            <person name="Lee S.K."/>
        </authorList>
    </citation>
    <scope>NUCLEOTIDE SEQUENCE [LARGE SCALE GENOMIC DNA]</scope>
    <source>
        <tissue evidence="2">Muscle</tissue>
    </source>
</reference>
<feature type="region of interest" description="Disordered" evidence="1">
    <location>
        <begin position="65"/>
        <end position="99"/>
    </location>
</feature>
<proteinExistence type="predicted"/>
<comment type="caution">
    <text evidence="2">The sequence shown here is derived from an EMBL/GenBank/DDBJ whole genome shotgun (WGS) entry which is preliminary data.</text>
</comment>
<name>A0A4Z2H8J3_9TELE</name>
<dbReference type="EMBL" id="SRLO01000301">
    <property type="protein sequence ID" value="TNN62096.1"/>
    <property type="molecule type" value="Genomic_DNA"/>
</dbReference>
<protein>
    <submittedName>
        <fullName evidence="2">Uncharacterized protein</fullName>
    </submittedName>
</protein>
<dbReference type="AlphaFoldDB" id="A0A4Z2H8J3"/>
<organism evidence="2 3">
    <name type="scientific">Liparis tanakae</name>
    <name type="common">Tanaka's snailfish</name>
    <dbReference type="NCBI Taxonomy" id="230148"/>
    <lineage>
        <taxon>Eukaryota</taxon>
        <taxon>Metazoa</taxon>
        <taxon>Chordata</taxon>
        <taxon>Craniata</taxon>
        <taxon>Vertebrata</taxon>
        <taxon>Euteleostomi</taxon>
        <taxon>Actinopterygii</taxon>
        <taxon>Neopterygii</taxon>
        <taxon>Teleostei</taxon>
        <taxon>Neoteleostei</taxon>
        <taxon>Acanthomorphata</taxon>
        <taxon>Eupercaria</taxon>
        <taxon>Perciformes</taxon>
        <taxon>Cottioidei</taxon>
        <taxon>Cottales</taxon>
        <taxon>Liparidae</taxon>
        <taxon>Liparis</taxon>
    </lineage>
</organism>
<feature type="compositionally biased region" description="Low complexity" evidence="1">
    <location>
        <begin position="68"/>
        <end position="81"/>
    </location>
</feature>
<evidence type="ECO:0000313" key="2">
    <source>
        <dbReference type="EMBL" id="TNN62096.1"/>
    </source>
</evidence>
<sequence length="99" mass="10982">MSMRAVFEPEKAFSDRCLHESTFAMTNHSSSVRRTSRGFLVIHIKTSVNELHSDWARPLLPLNPAVDSSSYSSPLGLSRGPYCVRESSAKGRTGRSEPD</sequence>
<evidence type="ECO:0000313" key="3">
    <source>
        <dbReference type="Proteomes" id="UP000314294"/>
    </source>
</evidence>
<evidence type="ECO:0000256" key="1">
    <source>
        <dbReference type="SAM" id="MobiDB-lite"/>
    </source>
</evidence>
<accession>A0A4Z2H8J3</accession>